<feature type="compositionally biased region" description="Basic and acidic residues" evidence="1">
    <location>
        <begin position="172"/>
        <end position="201"/>
    </location>
</feature>
<gene>
    <name evidence="3" type="ORF">SAMN05443431_102189</name>
</gene>
<dbReference type="AlphaFoldDB" id="A0A1I3L1I5"/>
<feature type="chain" id="PRO_5011572453" evidence="2">
    <location>
        <begin position="25"/>
        <end position="304"/>
    </location>
</feature>
<evidence type="ECO:0000256" key="2">
    <source>
        <dbReference type="SAM" id="SignalP"/>
    </source>
</evidence>
<feature type="signal peptide" evidence="2">
    <location>
        <begin position="1"/>
        <end position="24"/>
    </location>
</feature>
<dbReference type="Pfam" id="PF09697">
    <property type="entry name" value="Porph_ging"/>
    <property type="match status" value="1"/>
</dbReference>
<sequence length="304" mass="34212">MKLKTTIKNLAILVVMIMSSNAFAQDGFQGQAIYMSKTTVDMDSFGGREMSPERKKSIMERMKSMLEKTFILDFNKTESMYKEDEALEAPSGGRGGFNMGGMSAGTVYKNVKDNQLLQDQEFFGKQFLIKDSLVKLDWKMTGESKQIGKYTCFKATATKKVDAADWTNMRRRGGDRGKKEADKKETAEVKSDSTKADVPKDPFEDIEIPKEVEVVAWYTMDIPVSAGPGEYWGLPGLILEVNSGRTTILCTKIVMNPSDKNEIKKPTKGKEVTMEAYQDIVKKKMEEMREMFRSRGGRGGGRRN</sequence>
<organism evidence="3 4">
    <name type="scientific">Olleya namhaensis</name>
    <dbReference type="NCBI Taxonomy" id="1144750"/>
    <lineage>
        <taxon>Bacteria</taxon>
        <taxon>Pseudomonadati</taxon>
        <taxon>Bacteroidota</taxon>
        <taxon>Flavobacteriia</taxon>
        <taxon>Flavobacteriales</taxon>
        <taxon>Flavobacteriaceae</taxon>
    </lineage>
</organism>
<name>A0A1I3L1I5_9FLAO</name>
<dbReference type="NCBIfam" id="TIGR01200">
    <property type="entry name" value="GLPGLI"/>
    <property type="match status" value="1"/>
</dbReference>
<evidence type="ECO:0000256" key="1">
    <source>
        <dbReference type="SAM" id="MobiDB-lite"/>
    </source>
</evidence>
<keyword evidence="4" id="KW-1185">Reference proteome</keyword>
<dbReference type="Proteomes" id="UP000199559">
    <property type="component" value="Unassembled WGS sequence"/>
</dbReference>
<dbReference type="InterPro" id="IPR005901">
    <property type="entry name" value="GLPGLI"/>
</dbReference>
<proteinExistence type="predicted"/>
<accession>A0A1I3L1I5</accession>
<dbReference type="RefSeq" id="WP_090837714.1">
    <property type="nucleotide sequence ID" value="NZ_FORM01000002.1"/>
</dbReference>
<evidence type="ECO:0000313" key="3">
    <source>
        <dbReference type="EMBL" id="SFI78265.1"/>
    </source>
</evidence>
<protein>
    <submittedName>
        <fullName evidence="3">GLPGLI family protein</fullName>
    </submittedName>
</protein>
<dbReference type="EMBL" id="FORM01000002">
    <property type="protein sequence ID" value="SFI78265.1"/>
    <property type="molecule type" value="Genomic_DNA"/>
</dbReference>
<reference evidence="4" key="1">
    <citation type="submission" date="2016-10" db="EMBL/GenBank/DDBJ databases">
        <authorList>
            <person name="Varghese N."/>
            <person name="Submissions S."/>
        </authorList>
    </citation>
    <scope>NUCLEOTIDE SEQUENCE [LARGE SCALE GENOMIC DNA]</scope>
    <source>
        <strain evidence="4">DSM 28881</strain>
    </source>
</reference>
<feature type="region of interest" description="Disordered" evidence="1">
    <location>
        <begin position="167"/>
        <end position="201"/>
    </location>
</feature>
<dbReference type="STRING" id="1144750.SAMN05443431_102189"/>
<keyword evidence="2" id="KW-0732">Signal</keyword>
<evidence type="ECO:0000313" key="4">
    <source>
        <dbReference type="Proteomes" id="UP000199559"/>
    </source>
</evidence>